<evidence type="ECO:0000313" key="3">
    <source>
        <dbReference type="Proteomes" id="UP001162802"/>
    </source>
</evidence>
<reference evidence="2" key="1">
    <citation type="submission" date="2022-03" db="EMBL/GenBank/DDBJ databases">
        <title>Identification of a novel bacterium isolated from mangrove sediments.</title>
        <authorList>
            <person name="Pan X."/>
        </authorList>
    </citation>
    <scope>NUCLEOTIDE SEQUENCE</scope>
    <source>
        <strain evidence="2">B2637</strain>
    </source>
</reference>
<organism evidence="2 3">
    <name type="scientific">Novosphingobium mangrovi</name>
    <name type="common">ex Hu et al. 2023</name>
    <dbReference type="NCBI Taxonomy" id="2930094"/>
    <lineage>
        <taxon>Bacteria</taxon>
        <taxon>Pseudomonadati</taxon>
        <taxon>Pseudomonadota</taxon>
        <taxon>Alphaproteobacteria</taxon>
        <taxon>Sphingomonadales</taxon>
        <taxon>Sphingomonadaceae</taxon>
        <taxon>Novosphingobium</taxon>
    </lineage>
</organism>
<comment type="caution">
    <text evidence="2">The sequence shown here is derived from an EMBL/GenBank/DDBJ whole genome shotgun (WGS) entry which is preliminary data.</text>
</comment>
<evidence type="ECO:0000256" key="1">
    <source>
        <dbReference type="SAM" id="Phobius"/>
    </source>
</evidence>
<dbReference type="Proteomes" id="UP001162802">
    <property type="component" value="Unassembled WGS sequence"/>
</dbReference>
<accession>A0ABT0ADE1</accession>
<sequence>MARASEALRARGEFGSTGPDKLEKLLGALALVMLAFVTAAVLRGMDEWGRVPGVVWLHLATIALALVLTPVLLWRMRGTKGHRVLGYTWCAAMLATAIDSFFIRLQQPGQLSPIHALSFLTLVLVPVLVLAARRHDVYRHRRTVRGLIIGALLIAGFFTFPFHRLLGHWLFG</sequence>
<dbReference type="EMBL" id="JALHAT010000016">
    <property type="protein sequence ID" value="MCJ1961189.1"/>
    <property type="molecule type" value="Genomic_DNA"/>
</dbReference>
<keyword evidence="1" id="KW-0472">Membrane</keyword>
<feature type="transmembrane region" description="Helical" evidence="1">
    <location>
        <begin position="86"/>
        <end position="105"/>
    </location>
</feature>
<proteinExistence type="predicted"/>
<feature type="transmembrane region" description="Helical" evidence="1">
    <location>
        <begin position="144"/>
        <end position="162"/>
    </location>
</feature>
<keyword evidence="1" id="KW-1133">Transmembrane helix</keyword>
<name>A0ABT0ADE1_9SPHN</name>
<feature type="transmembrane region" description="Helical" evidence="1">
    <location>
        <begin position="25"/>
        <end position="42"/>
    </location>
</feature>
<keyword evidence="3" id="KW-1185">Reference proteome</keyword>
<feature type="transmembrane region" description="Helical" evidence="1">
    <location>
        <begin position="111"/>
        <end position="132"/>
    </location>
</feature>
<feature type="transmembrane region" description="Helical" evidence="1">
    <location>
        <begin position="54"/>
        <end position="74"/>
    </location>
</feature>
<evidence type="ECO:0000313" key="2">
    <source>
        <dbReference type="EMBL" id="MCJ1961189.1"/>
    </source>
</evidence>
<protein>
    <submittedName>
        <fullName evidence="2">DUF2306 domain-containing protein</fullName>
    </submittedName>
</protein>
<dbReference type="RefSeq" id="WP_243800040.1">
    <property type="nucleotide sequence ID" value="NZ_JALHAT010000016.1"/>
</dbReference>
<keyword evidence="1" id="KW-0812">Transmembrane</keyword>
<gene>
    <name evidence="2" type="ORF">MTR65_10885</name>
</gene>